<dbReference type="InterPro" id="IPR027417">
    <property type="entry name" value="P-loop_NTPase"/>
</dbReference>
<keyword evidence="1" id="KW-0808">Transferase</keyword>
<gene>
    <name evidence="1" type="ORF">SAMN02745248_00269</name>
</gene>
<keyword evidence="2" id="KW-1185">Reference proteome</keyword>
<dbReference type="SUPFAM" id="SSF52540">
    <property type="entry name" value="P-loop containing nucleoside triphosphate hydrolases"/>
    <property type="match status" value="1"/>
</dbReference>
<keyword evidence="1" id="KW-0418">Kinase</keyword>
<evidence type="ECO:0000313" key="2">
    <source>
        <dbReference type="Proteomes" id="UP000183952"/>
    </source>
</evidence>
<protein>
    <submittedName>
        <fullName evidence="1">Uridine kinase</fullName>
    </submittedName>
</protein>
<dbReference type="RefSeq" id="WP_072901443.1">
    <property type="nucleotide sequence ID" value="NZ_FRAD01000003.1"/>
</dbReference>
<dbReference type="PANTHER" id="PTHR10285">
    <property type="entry name" value="URIDINE KINASE"/>
    <property type="match status" value="1"/>
</dbReference>
<reference evidence="1 2" key="1">
    <citation type="submission" date="2016-11" db="EMBL/GenBank/DDBJ databases">
        <authorList>
            <person name="Jaros S."/>
            <person name="Januszkiewicz K."/>
            <person name="Wedrychowicz H."/>
        </authorList>
    </citation>
    <scope>NUCLEOTIDE SEQUENCE [LARGE SCALE GENOMIC DNA]</scope>
    <source>
        <strain evidence="1 2">DSM 3090</strain>
    </source>
</reference>
<name>A0A1M6JPE8_9CLOT</name>
<organism evidence="1 2">
    <name type="scientific">Hathewaya proteolytica DSM 3090</name>
    <dbReference type="NCBI Taxonomy" id="1121331"/>
    <lineage>
        <taxon>Bacteria</taxon>
        <taxon>Bacillati</taxon>
        <taxon>Bacillota</taxon>
        <taxon>Clostridia</taxon>
        <taxon>Eubacteriales</taxon>
        <taxon>Clostridiaceae</taxon>
        <taxon>Hathewaya</taxon>
    </lineage>
</organism>
<proteinExistence type="predicted"/>
<dbReference type="STRING" id="1121331.SAMN02745248_00269"/>
<dbReference type="Gene3D" id="3.40.50.300">
    <property type="entry name" value="P-loop containing nucleotide triphosphate hydrolases"/>
    <property type="match status" value="1"/>
</dbReference>
<dbReference type="AlphaFoldDB" id="A0A1M6JPE8"/>
<dbReference type="Proteomes" id="UP000183952">
    <property type="component" value="Unassembled WGS sequence"/>
</dbReference>
<dbReference type="GO" id="GO:0016301">
    <property type="term" value="F:kinase activity"/>
    <property type="evidence" value="ECO:0007669"/>
    <property type="project" value="UniProtKB-KW"/>
</dbReference>
<evidence type="ECO:0000313" key="1">
    <source>
        <dbReference type="EMBL" id="SHJ48560.1"/>
    </source>
</evidence>
<dbReference type="EMBL" id="FRAD01000003">
    <property type="protein sequence ID" value="SHJ48560.1"/>
    <property type="molecule type" value="Genomic_DNA"/>
</dbReference>
<dbReference type="OrthoDB" id="1420794at2"/>
<accession>A0A1M6JPE8</accession>
<sequence>MKALQSLVENKECEKTRSIEKITKKLIEMSHKSDGIIVVAIDGRCGSGKTTLSEYLSHKLHCSVIHMDDFFLPSHLRTPSRLKEPGGNIHYERFSEEIKEKLKIDKCDKISYGIFNCAKMCIDSQVVLPKTKIIIVEGTYSLHPNYDEMYHYKIFCNVDEEIQRQRIIMRNGKKIYENFKNKWIPMEERYFSSMDIKNKCDIILNMD</sequence>